<dbReference type="AlphaFoldDB" id="S3CM59"/>
<organism evidence="1 2">
    <name type="scientific">Ophiostoma piceae (strain UAMH 11346)</name>
    <name type="common">Sap stain fungus</name>
    <dbReference type="NCBI Taxonomy" id="1262450"/>
    <lineage>
        <taxon>Eukaryota</taxon>
        <taxon>Fungi</taxon>
        <taxon>Dikarya</taxon>
        <taxon>Ascomycota</taxon>
        <taxon>Pezizomycotina</taxon>
        <taxon>Sordariomycetes</taxon>
        <taxon>Sordariomycetidae</taxon>
        <taxon>Ophiostomatales</taxon>
        <taxon>Ophiostomataceae</taxon>
        <taxon>Ophiostoma</taxon>
    </lineage>
</organism>
<proteinExistence type="predicted"/>
<name>S3CM59_OPHP1</name>
<dbReference type="EMBL" id="KE148150">
    <property type="protein sequence ID" value="EPE07603.1"/>
    <property type="molecule type" value="Genomic_DNA"/>
</dbReference>
<dbReference type="Proteomes" id="UP000016923">
    <property type="component" value="Unassembled WGS sequence"/>
</dbReference>
<evidence type="ECO:0000313" key="1">
    <source>
        <dbReference type="EMBL" id="EPE07603.1"/>
    </source>
</evidence>
<accession>S3CM59</accession>
<keyword evidence="2" id="KW-1185">Reference proteome</keyword>
<evidence type="ECO:0000313" key="2">
    <source>
        <dbReference type="Proteomes" id="UP000016923"/>
    </source>
</evidence>
<gene>
    <name evidence="1" type="ORF">F503_00325</name>
</gene>
<reference evidence="1 2" key="1">
    <citation type="journal article" date="2013" name="BMC Genomics">
        <title>The genome and transcriptome of the pine saprophyte Ophiostoma piceae, and a comparison with the bark beetle-associated pine pathogen Grosmannia clavigera.</title>
        <authorList>
            <person name="Haridas S."/>
            <person name="Wang Y."/>
            <person name="Lim L."/>
            <person name="Massoumi Alamouti S."/>
            <person name="Jackman S."/>
            <person name="Docking R."/>
            <person name="Robertson G."/>
            <person name="Birol I."/>
            <person name="Bohlmann J."/>
            <person name="Breuil C."/>
        </authorList>
    </citation>
    <scope>NUCLEOTIDE SEQUENCE [LARGE SCALE GENOMIC DNA]</scope>
    <source>
        <strain evidence="1 2">UAMH 11346</strain>
    </source>
</reference>
<dbReference type="HOGENOM" id="CLU_1001499_0_0_1"/>
<sequence>MSDIYLRDPVPREIFNEDVTHETRFVFEIRYMRDCSWGFARRKGELQKYISKISAMITPNGQPRKWGEKPPTYSHFWTDENLALVDDTCIVELRVAAQDALEWEERIEEERVKEWAQYEEMLSKLRQLKQEKPGDPLVEELKELNALKKGLFMKKEKAGICGRKKREAYTKSTGRKKMPLFTCVRARLLIRDHSILDNGMHTENPLYIEGVNPKCIKDSCPDAESLKLSGVSRRVPIIVLRHGHISEDDCQYEYGCNELTYDNPYYNPRYNGVESWTG</sequence>
<dbReference type="VEuPathDB" id="FungiDB:F503_00325"/>
<protein>
    <submittedName>
        <fullName evidence="1">Uncharacterized protein</fullName>
    </submittedName>
</protein>